<name>A0A2U1LIN7_ARTAN</name>
<dbReference type="GO" id="GO:0019843">
    <property type="term" value="F:rRNA binding"/>
    <property type="evidence" value="ECO:0007669"/>
    <property type="project" value="InterPro"/>
</dbReference>
<dbReference type="InterPro" id="IPR000114">
    <property type="entry name" value="Ribosomal_uL16_bact-type"/>
</dbReference>
<keyword evidence="6" id="KW-1185">Reference proteome</keyword>
<dbReference type="PRINTS" id="PR00060">
    <property type="entry name" value="RIBOSOMALL16"/>
</dbReference>
<dbReference type="STRING" id="35608.A0A2U1LIN7"/>
<dbReference type="Gene3D" id="3.90.1170.10">
    <property type="entry name" value="Ribosomal protein L10e/L16"/>
    <property type="match status" value="1"/>
</dbReference>
<dbReference type="GO" id="GO:0032543">
    <property type="term" value="P:mitochondrial translation"/>
    <property type="evidence" value="ECO:0007669"/>
    <property type="project" value="TreeGrafter"/>
</dbReference>
<proteinExistence type="inferred from homology"/>
<organism evidence="5 6">
    <name type="scientific">Artemisia annua</name>
    <name type="common">Sweet wormwood</name>
    <dbReference type="NCBI Taxonomy" id="35608"/>
    <lineage>
        <taxon>Eukaryota</taxon>
        <taxon>Viridiplantae</taxon>
        <taxon>Streptophyta</taxon>
        <taxon>Embryophyta</taxon>
        <taxon>Tracheophyta</taxon>
        <taxon>Spermatophyta</taxon>
        <taxon>Magnoliopsida</taxon>
        <taxon>eudicotyledons</taxon>
        <taxon>Gunneridae</taxon>
        <taxon>Pentapetalae</taxon>
        <taxon>asterids</taxon>
        <taxon>campanulids</taxon>
        <taxon>Asterales</taxon>
        <taxon>Asteraceae</taxon>
        <taxon>Asteroideae</taxon>
        <taxon>Anthemideae</taxon>
        <taxon>Artemisiinae</taxon>
        <taxon>Artemisia</taxon>
    </lineage>
</organism>
<keyword evidence="2 4" id="KW-0689">Ribosomal protein</keyword>
<gene>
    <name evidence="5" type="ORF">CTI12_AA487190</name>
</gene>
<comment type="similarity">
    <text evidence="1 4">Belongs to the universal ribosomal protein uL16 family.</text>
</comment>
<dbReference type="PANTHER" id="PTHR12220:SF24">
    <property type="entry name" value="LARGE RIBOSOMAL SUBUNIT PROTEIN UL16M"/>
    <property type="match status" value="1"/>
</dbReference>
<dbReference type="PANTHER" id="PTHR12220">
    <property type="entry name" value="50S/60S RIBOSOMAL PROTEIN L16"/>
    <property type="match status" value="1"/>
</dbReference>
<evidence type="ECO:0000313" key="5">
    <source>
        <dbReference type="EMBL" id="PWA48860.1"/>
    </source>
</evidence>
<comment type="caution">
    <text evidence="5">The sequence shown here is derived from an EMBL/GenBank/DDBJ whole genome shotgun (WGS) entry which is preliminary data.</text>
</comment>
<dbReference type="InterPro" id="IPR036920">
    <property type="entry name" value="Ribosomal_uL16_sf"/>
</dbReference>
<evidence type="ECO:0000256" key="2">
    <source>
        <dbReference type="ARBA" id="ARBA00022980"/>
    </source>
</evidence>
<dbReference type="SUPFAM" id="SSF54686">
    <property type="entry name" value="Ribosomal protein L16p/L10e"/>
    <property type="match status" value="1"/>
</dbReference>
<dbReference type="AlphaFoldDB" id="A0A2U1LIN7"/>
<dbReference type="Pfam" id="PF00252">
    <property type="entry name" value="Ribosomal_L16"/>
    <property type="match status" value="1"/>
</dbReference>
<keyword evidence="3 4" id="KW-0687">Ribonucleoprotein</keyword>
<evidence type="ECO:0000256" key="3">
    <source>
        <dbReference type="ARBA" id="ARBA00023274"/>
    </source>
</evidence>
<accession>A0A2U1LIN7</accession>
<dbReference type="GO" id="GO:0005762">
    <property type="term" value="C:mitochondrial large ribosomal subunit"/>
    <property type="evidence" value="ECO:0007669"/>
    <property type="project" value="TreeGrafter"/>
</dbReference>
<dbReference type="InterPro" id="IPR047873">
    <property type="entry name" value="Ribosomal_uL16"/>
</dbReference>
<dbReference type="EMBL" id="PKPP01009184">
    <property type="protein sequence ID" value="PWA48860.1"/>
    <property type="molecule type" value="Genomic_DNA"/>
</dbReference>
<sequence length="102" mass="11529">MAKDKPVNSASSYNWAIPSYYKRTIPKKWVRVLADLPIIGKHIELRMRRGKGNPGGWIARASIGQFPFKMDGVSLSNARPHNKFGIDLHLLFQNKIGNDQPT</sequence>
<evidence type="ECO:0000256" key="1">
    <source>
        <dbReference type="ARBA" id="ARBA00008931"/>
    </source>
</evidence>
<evidence type="ECO:0000256" key="4">
    <source>
        <dbReference type="RuleBase" id="RU004413"/>
    </source>
</evidence>
<dbReference type="GO" id="GO:0003735">
    <property type="term" value="F:structural constituent of ribosome"/>
    <property type="evidence" value="ECO:0007669"/>
    <property type="project" value="InterPro"/>
</dbReference>
<protein>
    <submittedName>
        <fullName evidence="5">60S ribosomal protein L16, mitochondrial</fullName>
    </submittedName>
</protein>
<dbReference type="Proteomes" id="UP000245207">
    <property type="component" value="Unassembled WGS sequence"/>
</dbReference>
<reference evidence="5 6" key="1">
    <citation type="journal article" date="2018" name="Mol. Plant">
        <title>The genome of Artemisia annua provides insight into the evolution of Asteraceae family and artemisinin biosynthesis.</title>
        <authorList>
            <person name="Shen Q."/>
            <person name="Zhang L."/>
            <person name="Liao Z."/>
            <person name="Wang S."/>
            <person name="Yan T."/>
            <person name="Shi P."/>
            <person name="Liu M."/>
            <person name="Fu X."/>
            <person name="Pan Q."/>
            <person name="Wang Y."/>
            <person name="Lv Z."/>
            <person name="Lu X."/>
            <person name="Zhang F."/>
            <person name="Jiang W."/>
            <person name="Ma Y."/>
            <person name="Chen M."/>
            <person name="Hao X."/>
            <person name="Li L."/>
            <person name="Tang Y."/>
            <person name="Lv G."/>
            <person name="Zhou Y."/>
            <person name="Sun X."/>
            <person name="Brodelius P.E."/>
            <person name="Rose J.K.C."/>
            <person name="Tang K."/>
        </authorList>
    </citation>
    <scope>NUCLEOTIDE SEQUENCE [LARGE SCALE GENOMIC DNA]</scope>
    <source>
        <strain evidence="6">cv. Huhao1</strain>
        <tissue evidence="5">Leaf</tissue>
    </source>
</reference>
<evidence type="ECO:0000313" key="6">
    <source>
        <dbReference type="Proteomes" id="UP000245207"/>
    </source>
</evidence>